<dbReference type="PIRSF" id="PIRSF038958">
    <property type="entry name" value="PG_synth_SpoVB"/>
    <property type="match status" value="1"/>
</dbReference>
<evidence type="ECO:0000313" key="8">
    <source>
        <dbReference type="Proteomes" id="UP000621540"/>
    </source>
</evidence>
<dbReference type="EMBL" id="JACOQH010000001">
    <property type="protein sequence ID" value="MBC5752620.1"/>
    <property type="molecule type" value="Genomic_DNA"/>
</dbReference>
<evidence type="ECO:0000256" key="6">
    <source>
        <dbReference type="SAM" id="Phobius"/>
    </source>
</evidence>
<feature type="transmembrane region" description="Helical" evidence="6">
    <location>
        <begin position="87"/>
        <end position="111"/>
    </location>
</feature>
<organism evidence="7 8">
    <name type="scientific">Roseburia yibonii</name>
    <dbReference type="NCBI Taxonomy" id="2763063"/>
    <lineage>
        <taxon>Bacteria</taxon>
        <taxon>Bacillati</taxon>
        <taxon>Bacillota</taxon>
        <taxon>Clostridia</taxon>
        <taxon>Lachnospirales</taxon>
        <taxon>Lachnospiraceae</taxon>
        <taxon>Roseburia</taxon>
    </lineage>
</organism>
<evidence type="ECO:0000313" key="7">
    <source>
        <dbReference type="EMBL" id="MBC5752620.1"/>
    </source>
</evidence>
<evidence type="ECO:0000256" key="5">
    <source>
        <dbReference type="ARBA" id="ARBA00023136"/>
    </source>
</evidence>
<dbReference type="PANTHER" id="PTHR30250:SF21">
    <property type="entry name" value="LIPID II FLIPPASE MURJ"/>
    <property type="match status" value="1"/>
</dbReference>
<feature type="transmembrane region" description="Helical" evidence="6">
    <location>
        <begin position="384"/>
        <end position="402"/>
    </location>
</feature>
<proteinExistence type="predicted"/>
<name>A0ABR7I6V0_9FIRM</name>
<dbReference type="InterPro" id="IPR002797">
    <property type="entry name" value="Polysacc_synth"/>
</dbReference>
<keyword evidence="5 6" id="KW-0472">Membrane</keyword>
<dbReference type="CDD" id="cd13124">
    <property type="entry name" value="MATE_SpoVB_like"/>
    <property type="match status" value="1"/>
</dbReference>
<comment type="subcellular location">
    <subcellularLocation>
        <location evidence="1">Cell membrane</location>
        <topology evidence="1">Multi-pass membrane protein</topology>
    </subcellularLocation>
</comment>
<dbReference type="RefSeq" id="WP_186981385.1">
    <property type="nucleotide sequence ID" value="NZ_JACOQH010000001.1"/>
</dbReference>
<reference evidence="7 8" key="1">
    <citation type="submission" date="2020-08" db="EMBL/GenBank/DDBJ databases">
        <title>Genome public.</title>
        <authorList>
            <person name="Liu C."/>
            <person name="Sun Q."/>
        </authorList>
    </citation>
    <scope>NUCLEOTIDE SEQUENCE [LARGE SCALE GENOMIC DNA]</scope>
    <source>
        <strain evidence="7 8">BX0805</strain>
    </source>
</reference>
<dbReference type="InterPro" id="IPR050833">
    <property type="entry name" value="Poly_Biosynth_Transport"/>
</dbReference>
<gene>
    <name evidence="7" type="ORF">H8Z76_01030</name>
</gene>
<comment type="caution">
    <text evidence="7">The sequence shown here is derived from an EMBL/GenBank/DDBJ whole genome shotgun (WGS) entry which is preliminary data.</text>
</comment>
<keyword evidence="8" id="KW-1185">Reference proteome</keyword>
<keyword evidence="2" id="KW-1003">Cell membrane</keyword>
<dbReference type="InterPro" id="IPR024923">
    <property type="entry name" value="PG_synth_SpoVB"/>
</dbReference>
<feature type="transmembrane region" description="Helical" evidence="6">
    <location>
        <begin position="267"/>
        <end position="297"/>
    </location>
</feature>
<evidence type="ECO:0000256" key="3">
    <source>
        <dbReference type="ARBA" id="ARBA00022692"/>
    </source>
</evidence>
<protein>
    <submittedName>
        <fullName evidence="7">Polysaccharide biosynthesis protein</fullName>
    </submittedName>
</protein>
<feature type="transmembrane region" description="Helical" evidence="6">
    <location>
        <begin position="318"/>
        <end position="337"/>
    </location>
</feature>
<dbReference type="Proteomes" id="UP000621540">
    <property type="component" value="Unassembled WGS sequence"/>
</dbReference>
<dbReference type="PANTHER" id="PTHR30250">
    <property type="entry name" value="PST FAMILY PREDICTED COLANIC ACID TRANSPORTER"/>
    <property type="match status" value="1"/>
</dbReference>
<evidence type="ECO:0000256" key="4">
    <source>
        <dbReference type="ARBA" id="ARBA00022989"/>
    </source>
</evidence>
<dbReference type="Pfam" id="PF01943">
    <property type="entry name" value="Polysacc_synt"/>
    <property type="match status" value="1"/>
</dbReference>
<keyword evidence="4 6" id="KW-1133">Transmembrane helix</keyword>
<evidence type="ECO:0000256" key="1">
    <source>
        <dbReference type="ARBA" id="ARBA00004651"/>
    </source>
</evidence>
<accession>A0ABR7I6V0</accession>
<feature type="transmembrane region" description="Helical" evidence="6">
    <location>
        <begin position="45"/>
        <end position="66"/>
    </location>
</feature>
<evidence type="ECO:0000256" key="2">
    <source>
        <dbReference type="ARBA" id="ARBA00022475"/>
    </source>
</evidence>
<feature type="transmembrane region" description="Helical" evidence="6">
    <location>
        <begin position="408"/>
        <end position="430"/>
    </location>
</feature>
<feature type="transmembrane region" description="Helical" evidence="6">
    <location>
        <begin position="192"/>
        <end position="214"/>
    </location>
</feature>
<feature type="transmembrane region" description="Helical" evidence="6">
    <location>
        <begin position="131"/>
        <end position="151"/>
    </location>
</feature>
<feature type="transmembrane region" description="Helical" evidence="6">
    <location>
        <begin position="349"/>
        <end position="377"/>
    </location>
</feature>
<keyword evidence="3 6" id="KW-0812">Transmembrane</keyword>
<sequence>MKHSLPLKNSLVAGTLLLTLAGSLSRVIGFFYRIFLSRTIGAEGIGIYQLIFPLLALCISLTSSGIQTAVSKFTAEKYGSGRTGEAFLCLYAGFFLSIASSLSACTFLCRYADALAAGYLDEPRCAPLIRIMAYSLPFSAVHACANGYYYGMKKAAVPAVSQLLEQVVRVASVYVIALIYTEKGAALSADIAVWGIVCGEIFSALFCITVLPFQKKQGHFIGMLKNIALFSLPLTANRVALNFFQSLEALMIPSRLRLFGYTQSEALSVFGILTGMALPMILFPNVVTNSVSVMLLPAISEARAKRDHLRIQKAIKKTIESCMILGLMSTLFFLLSGRFIGEYVFGNTLAGTFICTLSWICPFLFLSTTLTSILHGLGRPTTTFLLNLLSSGIRILGIYAFIPKFGIRSYLMAMLLSQLFLAGSATFLLVRFCKKSRHAMVLSP</sequence>